<proteinExistence type="predicted"/>
<dbReference type="PANTHER" id="PTHR34278">
    <property type="entry name" value="PROTEIN THI031, PUTATIVE-RELATED"/>
    <property type="match status" value="1"/>
</dbReference>
<keyword evidence="2" id="KW-1185">Reference proteome</keyword>
<evidence type="ECO:0000313" key="1">
    <source>
        <dbReference type="EMBL" id="OMO73557.1"/>
    </source>
</evidence>
<dbReference type="EMBL" id="AWWV01011195">
    <property type="protein sequence ID" value="OMO73557.1"/>
    <property type="molecule type" value="Genomic_DNA"/>
</dbReference>
<protein>
    <submittedName>
        <fullName evidence="1">Uncharacterized protein</fullName>
    </submittedName>
</protein>
<accession>A0A1R3HT46</accession>
<reference evidence="1 2" key="1">
    <citation type="submission" date="2013-09" db="EMBL/GenBank/DDBJ databases">
        <title>Corchorus capsularis genome sequencing.</title>
        <authorList>
            <person name="Alam M."/>
            <person name="Haque M.S."/>
            <person name="Islam M.S."/>
            <person name="Emdad E.M."/>
            <person name="Islam M.M."/>
            <person name="Ahmed B."/>
            <person name="Halim A."/>
            <person name="Hossen Q.M.M."/>
            <person name="Hossain M.Z."/>
            <person name="Ahmed R."/>
            <person name="Khan M.M."/>
            <person name="Islam R."/>
            <person name="Rashid M.M."/>
            <person name="Khan S.A."/>
            <person name="Rahman M.S."/>
            <person name="Alam M."/>
        </authorList>
    </citation>
    <scope>NUCLEOTIDE SEQUENCE [LARGE SCALE GENOMIC DNA]</scope>
    <source>
        <strain evidence="2">cv. CVL-1</strain>
        <tissue evidence="1">Whole seedling</tissue>
    </source>
</reference>
<evidence type="ECO:0000313" key="2">
    <source>
        <dbReference type="Proteomes" id="UP000188268"/>
    </source>
</evidence>
<organism evidence="1 2">
    <name type="scientific">Corchorus capsularis</name>
    <name type="common">Jute</name>
    <dbReference type="NCBI Taxonomy" id="210143"/>
    <lineage>
        <taxon>Eukaryota</taxon>
        <taxon>Viridiplantae</taxon>
        <taxon>Streptophyta</taxon>
        <taxon>Embryophyta</taxon>
        <taxon>Tracheophyta</taxon>
        <taxon>Spermatophyta</taxon>
        <taxon>Magnoliopsida</taxon>
        <taxon>eudicotyledons</taxon>
        <taxon>Gunneridae</taxon>
        <taxon>Pentapetalae</taxon>
        <taxon>rosids</taxon>
        <taxon>malvids</taxon>
        <taxon>Malvales</taxon>
        <taxon>Malvaceae</taxon>
        <taxon>Grewioideae</taxon>
        <taxon>Apeibeae</taxon>
        <taxon>Corchorus</taxon>
    </lineage>
</organism>
<dbReference type="AlphaFoldDB" id="A0A1R3HT46"/>
<comment type="caution">
    <text evidence="1">The sequence shown here is derived from an EMBL/GenBank/DDBJ whole genome shotgun (WGS) entry which is preliminary data.</text>
</comment>
<dbReference type="Proteomes" id="UP000188268">
    <property type="component" value="Unassembled WGS sequence"/>
</dbReference>
<dbReference type="Gramene" id="OMO73557">
    <property type="protein sequence ID" value="OMO73557"/>
    <property type="gene ID" value="CCACVL1_17231"/>
</dbReference>
<gene>
    <name evidence="1" type="ORF">CCACVL1_17231</name>
</gene>
<dbReference type="OrthoDB" id="663108at2759"/>
<name>A0A1R3HT46_COCAP</name>
<sequence>MKREGRQRGMVRTYRILPAPLNPRSESRVLSFKGFGPFV</sequence>
<dbReference type="PANTHER" id="PTHR34278:SF1">
    <property type="entry name" value="PROTEIN THI031, PUTATIVE-RELATED"/>
    <property type="match status" value="1"/>
</dbReference>